<keyword evidence="2" id="KW-0560">Oxidoreductase</keyword>
<sequence length="140" mass="15104">MDHIATMTSVTLIRLHVTDEASSEAAVARVRAVKGRLDYLVSNSGTQHVAPALETDLAVAKSIFDACHALWMDVYQASKAAVDILNETMLLELHLLQVRVVSSVTGAFDTNIIKGPTTVSLEGGVGRGCNEQARRASRWD</sequence>
<dbReference type="GO" id="GO:0004806">
    <property type="term" value="F:triacylglycerol lipase activity"/>
    <property type="evidence" value="ECO:0007669"/>
    <property type="project" value="TreeGrafter"/>
</dbReference>
<proteinExistence type="inferred from homology"/>
<reference evidence="3 4" key="1">
    <citation type="submission" date="2016-03" db="EMBL/GenBank/DDBJ databases">
        <title>Fine-scale spatial genetic structure of a fungal parasite of coffee scale insects.</title>
        <authorList>
            <person name="Jackson D."/>
            <person name="Zemenick K.A."/>
            <person name="Malloure B."/>
            <person name="Quandt C.A."/>
            <person name="James T.Y."/>
        </authorList>
    </citation>
    <scope>NUCLEOTIDE SEQUENCE [LARGE SCALE GENOMIC DNA]</scope>
    <source>
        <strain evidence="3 4">UM487</strain>
    </source>
</reference>
<organism evidence="3 4">
    <name type="scientific">Cordyceps confragosa</name>
    <name type="common">Lecanicillium lecanii</name>
    <dbReference type="NCBI Taxonomy" id="2714763"/>
    <lineage>
        <taxon>Eukaryota</taxon>
        <taxon>Fungi</taxon>
        <taxon>Dikarya</taxon>
        <taxon>Ascomycota</taxon>
        <taxon>Pezizomycotina</taxon>
        <taxon>Sordariomycetes</taxon>
        <taxon>Hypocreomycetidae</taxon>
        <taxon>Hypocreales</taxon>
        <taxon>Cordycipitaceae</taxon>
        <taxon>Akanthomyces</taxon>
    </lineage>
</organism>
<dbReference type="SUPFAM" id="SSF51735">
    <property type="entry name" value="NAD(P)-binding Rossmann-fold domains"/>
    <property type="match status" value="1"/>
</dbReference>
<dbReference type="InterPro" id="IPR036291">
    <property type="entry name" value="NAD(P)-bd_dom_sf"/>
</dbReference>
<comment type="caution">
    <text evidence="3">The sequence shown here is derived from an EMBL/GenBank/DDBJ whole genome shotgun (WGS) entry which is preliminary data.</text>
</comment>
<dbReference type="Gene3D" id="3.40.50.720">
    <property type="entry name" value="NAD(P)-binding Rossmann-like Domain"/>
    <property type="match status" value="1"/>
</dbReference>
<comment type="similarity">
    <text evidence="1">Belongs to the short-chain dehydrogenases/reductases (SDR) family.</text>
</comment>
<keyword evidence="4" id="KW-1185">Reference proteome</keyword>
<evidence type="ECO:0008006" key="5">
    <source>
        <dbReference type="Google" id="ProtNLM"/>
    </source>
</evidence>
<dbReference type="PANTHER" id="PTHR44169:SF6">
    <property type="entry name" value="NADPH-DEPENDENT 1-ACYLDIHYDROXYACETONE PHOSPHATE REDUCTASE"/>
    <property type="match status" value="1"/>
</dbReference>
<evidence type="ECO:0000256" key="1">
    <source>
        <dbReference type="ARBA" id="ARBA00006484"/>
    </source>
</evidence>
<name>A0A179IFU8_CORDF</name>
<dbReference type="AlphaFoldDB" id="A0A179IFU8"/>
<dbReference type="Proteomes" id="UP000243081">
    <property type="component" value="Unassembled WGS sequence"/>
</dbReference>
<dbReference type="GO" id="GO:0000140">
    <property type="term" value="F:acylglycerone-phosphate reductase (NADP+) activity"/>
    <property type="evidence" value="ECO:0007669"/>
    <property type="project" value="TreeGrafter"/>
</dbReference>
<accession>A0A179IFU8</accession>
<dbReference type="OrthoDB" id="2102561at2759"/>
<gene>
    <name evidence="3" type="ORF">LLEC1_04388</name>
</gene>
<dbReference type="EMBL" id="LUKN01001305">
    <property type="protein sequence ID" value="OAR01173.1"/>
    <property type="molecule type" value="Genomic_DNA"/>
</dbReference>
<dbReference type="GO" id="GO:0019433">
    <property type="term" value="P:triglyceride catabolic process"/>
    <property type="evidence" value="ECO:0007669"/>
    <property type="project" value="TreeGrafter"/>
</dbReference>
<dbReference type="PANTHER" id="PTHR44169">
    <property type="entry name" value="NADPH-DEPENDENT 1-ACYLDIHYDROXYACETONE PHOSPHATE REDUCTASE"/>
    <property type="match status" value="1"/>
</dbReference>
<dbReference type="GO" id="GO:0006654">
    <property type="term" value="P:phosphatidic acid biosynthetic process"/>
    <property type="evidence" value="ECO:0007669"/>
    <property type="project" value="TreeGrafter"/>
</dbReference>
<evidence type="ECO:0000313" key="4">
    <source>
        <dbReference type="Proteomes" id="UP000243081"/>
    </source>
</evidence>
<dbReference type="GO" id="GO:0005783">
    <property type="term" value="C:endoplasmic reticulum"/>
    <property type="evidence" value="ECO:0007669"/>
    <property type="project" value="TreeGrafter"/>
</dbReference>
<evidence type="ECO:0000256" key="2">
    <source>
        <dbReference type="ARBA" id="ARBA00023002"/>
    </source>
</evidence>
<dbReference type="GO" id="GO:0005811">
    <property type="term" value="C:lipid droplet"/>
    <property type="evidence" value="ECO:0007669"/>
    <property type="project" value="TreeGrafter"/>
</dbReference>
<evidence type="ECO:0000313" key="3">
    <source>
        <dbReference type="EMBL" id="OAR01173.1"/>
    </source>
</evidence>
<protein>
    <recommendedName>
        <fullName evidence="5">Ketoreductase (KR) domain-containing protein</fullName>
    </recommendedName>
</protein>